<dbReference type="Proteomes" id="UP001154111">
    <property type="component" value="Chromosome"/>
</dbReference>
<dbReference type="PROSITE" id="PS51257">
    <property type="entry name" value="PROKAR_LIPOPROTEIN"/>
    <property type="match status" value="1"/>
</dbReference>
<dbReference type="CDD" id="cd13589">
    <property type="entry name" value="PBP2_polyamine_RpCGA009"/>
    <property type="match status" value="1"/>
</dbReference>
<dbReference type="InterPro" id="IPR006059">
    <property type="entry name" value="SBP"/>
</dbReference>
<dbReference type="EMBL" id="OW659496">
    <property type="protein sequence ID" value="CAH2762484.1"/>
    <property type="molecule type" value="Genomic_DNA"/>
</dbReference>
<evidence type="ECO:0000313" key="5">
    <source>
        <dbReference type="Proteomes" id="UP001154095"/>
    </source>
</evidence>
<evidence type="ECO:0000313" key="4">
    <source>
        <dbReference type="EMBL" id="CAH2762509.1"/>
    </source>
</evidence>
<evidence type="ECO:0000256" key="1">
    <source>
        <dbReference type="ARBA" id="ARBA00022729"/>
    </source>
</evidence>
<feature type="signal peptide" evidence="2">
    <location>
        <begin position="1"/>
        <end position="20"/>
    </location>
</feature>
<evidence type="ECO:0000313" key="3">
    <source>
        <dbReference type="EMBL" id="CAH2762484.1"/>
    </source>
</evidence>
<protein>
    <submittedName>
        <fullName evidence="4">Extracellular solute-binding protein</fullName>
    </submittedName>
</protein>
<keyword evidence="1 2" id="KW-0732">Signal</keyword>
<reference evidence="4" key="1">
    <citation type="submission" date="2022-04" db="EMBL/GenBank/DDBJ databases">
        <authorList>
            <person name="Forde T."/>
        </authorList>
    </citation>
    <scope>NUCLEOTIDE SEQUENCE</scope>
    <source>
        <strain evidence="4">A18Y016a</strain>
        <strain evidence="3">A18Y020d</strain>
    </source>
</reference>
<evidence type="ECO:0000256" key="2">
    <source>
        <dbReference type="SAM" id="SignalP"/>
    </source>
</evidence>
<dbReference type="GO" id="GO:0030288">
    <property type="term" value="C:outer membrane-bounded periplasmic space"/>
    <property type="evidence" value="ECO:0007669"/>
    <property type="project" value="TreeGrafter"/>
</dbReference>
<dbReference type="GO" id="GO:0030975">
    <property type="term" value="F:thiamine binding"/>
    <property type="evidence" value="ECO:0007669"/>
    <property type="project" value="TreeGrafter"/>
</dbReference>
<dbReference type="Gene3D" id="3.40.190.10">
    <property type="entry name" value="Periplasmic binding protein-like II"/>
    <property type="match status" value="2"/>
</dbReference>
<dbReference type="GO" id="GO:0030976">
    <property type="term" value="F:thiamine pyrophosphate binding"/>
    <property type="evidence" value="ECO:0007669"/>
    <property type="project" value="TreeGrafter"/>
</dbReference>
<dbReference type="PANTHER" id="PTHR30006">
    <property type="entry name" value="THIAMINE-BINDING PERIPLASMIC PROTEIN-RELATED"/>
    <property type="match status" value="1"/>
</dbReference>
<dbReference type="Proteomes" id="UP001154095">
    <property type="component" value="Chromosome"/>
</dbReference>
<feature type="chain" id="PRO_5043751177" evidence="2">
    <location>
        <begin position="21"/>
        <end position="342"/>
    </location>
</feature>
<gene>
    <name evidence="4" type="primary">potD_2</name>
    <name evidence="3" type="synonym">potD_1</name>
    <name evidence="4" type="ORF">ERYAMS2_01240</name>
    <name evidence="3" type="ORF">ERYAMS_00946</name>
</gene>
<evidence type="ECO:0000313" key="6">
    <source>
        <dbReference type="Proteomes" id="UP001154111"/>
    </source>
</evidence>
<dbReference type="EMBL" id="OW659477">
    <property type="protein sequence ID" value="CAH2762509.1"/>
    <property type="molecule type" value="Genomic_DNA"/>
</dbReference>
<dbReference type="GO" id="GO:0015888">
    <property type="term" value="P:thiamine transport"/>
    <property type="evidence" value="ECO:0007669"/>
    <property type="project" value="TreeGrafter"/>
</dbReference>
<dbReference type="PANTHER" id="PTHR30006:SF2">
    <property type="entry name" value="ABC TRANSPORTER SUBSTRATE-BINDING PROTEIN"/>
    <property type="match status" value="1"/>
</dbReference>
<dbReference type="RefSeq" id="WP_254006490.1">
    <property type="nucleotide sequence ID" value="NZ_OW659477.1"/>
</dbReference>
<proteinExistence type="predicted"/>
<name>A0AAU9VGQ6_9FIRM</name>
<dbReference type="SUPFAM" id="SSF53850">
    <property type="entry name" value="Periplasmic binding protein-like II"/>
    <property type="match status" value="1"/>
</dbReference>
<organism evidence="4 6">
    <name type="scientific">Erysipelothrix amsterdamensis</name>
    <dbReference type="NCBI Taxonomy" id="2929157"/>
    <lineage>
        <taxon>Bacteria</taxon>
        <taxon>Bacillati</taxon>
        <taxon>Bacillota</taxon>
        <taxon>Erysipelotrichia</taxon>
        <taxon>Erysipelotrichales</taxon>
        <taxon>Erysipelotrichaceae</taxon>
        <taxon>Erysipelothrix</taxon>
    </lineage>
</organism>
<sequence>MKKKIALALALFMVSGCSQKGETEELVVSSWGLSEEVLRDEVFKPFETKHNVKIVLDSGSTSERFAKFSSGDNSNIDVIELSQKAADDGYQADLFEKIDLQKLTNASSLIDAAQEVTRRGYGVPYTINSIGIVYNSDTVKEPITSWNDLWREDLVGKIAIPEIASTFGPAMIQMANDYSGGDLSKDKGEKAFEGLESLKTNIKKTYKKSSDLSVMMSTGEIDVAVVGDFGFDVIKKSVPGAILVFPETGTYANFNTIEINKNSKNKDLAYKFVDWRLSQELQEKTAETLNEAPVNKNVVLSDAVALNKTYGKIAESAKTLNYEVMNPLMPEWIDRYNRLMNQ</sequence>
<accession>A0AAU9VGQ6</accession>
<dbReference type="Pfam" id="PF13416">
    <property type="entry name" value="SBP_bac_8"/>
    <property type="match status" value="1"/>
</dbReference>
<keyword evidence="5" id="KW-1185">Reference proteome</keyword>
<dbReference type="AlphaFoldDB" id="A0AAU9VGQ6"/>